<organism evidence="3 4">
    <name type="scientific">Brassica carinata</name>
    <name type="common">Ethiopian mustard</name>
    <name type="synonym">Abyssinian cabbage</name>
    <dbReference type="NCBI Taxonomy" id="52824"/>
    <lineage>
        <taxon>Eukaryota</taxon>
        <taxon>Viridiplantae</taxon>
        <taxon>Streptophyta</taxon>
        <taxon>Embryophyta</taxon>
        <taxon>Tracheophyta</taxon>
        <taxon>Spermatophyta</taxon>
        <taxon>Magnoliopsida</taxon>
        <taxon>eudicotyledons</taxon>
        <taxon>Gunneridae</taxon>
        <taxon>Pentapetalae</taxon>
        <taxon>rosids</taxon>
        <taxon>malvids</taxon>
        <taxon>Brassicales</taxon>
        <taxon>Brassicaceae</taxon>
        <taxon>Brassiceae</taxon>
        <taxon>Brassica</taxon>
    </lineage>
</organism>
<evidence type="ECO:0000256" key="2">
    <source>
        <dbReference type="SAM" id="MobiDB-lite"/>
    </source>
</evidence>
<dbReference type="PANTHER" id="PTHR12911:SF8">
    <property type="entry name" value="KLAROID PROTEIN-RELATED"/>
    <property type="match status" value="1"/>
</dbReference>
<feature type="coiled-coil region" evidence="1">
    <location>
        <begin position="167"/>
        <end position="212"/>
    </location>
</feature>
<accession>A0A8X7U2D7</accession>
<gene>
    <name evidence="3" type="ORF">Bca52824_069683</name>
</gene>
<dbReference type="GO" id="GO:0043495">
    <property type="term" value="F:protein-membrane adaptor activity"/>
    <property type="evidence" value="ECO:0007669"/>
    <property type="project" value="TreeGrafter"/>
</dbReference>
<dbReference type="EMBL" id="JAAMPC010000014">
    <property type="protein sequence ID" value="KAG2262604.1"/>
    <property type="molecule type" value="Genomic_DNA"/>
</dbReference>
<dbReference type="GO" id="GO:0005635">
    <property type="term" value="C:nuclear envelope"/>
    <property type="evidence" value="ECO:0007669"/>
    <property type="project" value="TreeGrafter"/>
</dbReference>
<name>A0A8X7U2D7_BRACI</name>
<feature type="compositionally biased region" description="Basic and acidic residues" evidence="2">
    <location>
        <begin position="39"/>
        <end position="55"/>
    </location>
</feature>
<evidence type="ECO:0000313" key="4">
    <source>
        <dbReference type="Proteomes" id="UP000886595"/>
    </source>
</evidence>
<keyword evidence="1" id="KW-0175">Coiled coil</keyword>
<feature type="compositionally biased region" description="Polar residues" evidence="2">
    <location>
        <begin position="1"/>
        <end position="14"/>
    </location>
</feature>
<protein>
    <submittedName>
        <fullName evidence="3">Uncharacterized protein</fullName>
    </submittedName>
</protein>
<keyword evidence="4" id="KW-1185">Reference proteome</keyword>
<comment type="caution">
    <text evidence="3">The sequence shown here is derived from an EMBL/GenBank/DDBJ whole genome shotgun (WGS) entry which is preliminary data.</text>
</comment>
<dbReference type="AlphaFoldDB" id="A0A8X7U2D7"/>
<dbReference type="Proteomes" id="UP000886595">
    <property type="component" value="Unassembled WGS sequence"/>
</dbReference>
<reference evidence="3 4" key="1">
    <citation type="submission" date="2020-02" db="EMBL/GenBank/DDBJ databases">
        <authorList>
            <person name="Ma Q."/>
            <person name="Huang Y."/>
            <person name="Song X."/>
            <person name="Pei D."/>
        </authorList>
    </citation>
    <scope>NUCLEOTIDE SEQUENCE [LARGE SCALE GENOMIC DNA]</scope>
    <source>
        <strain evidence="3">Sxm20200214</strain>
        <tissue evidence="3">Leaf</tissue>
    </source>
</reference>
<evidence type="ECO:0000313" key="3">
    <source>
        <dbReference type="EMBL" id="KAG2262604.1"/>
    </source>
</evidence>
<dbReference type="InterPro" id="IPR045119">
    <property type="entry name" value="SUN1-5"/>
</dbReference>
<evidence type="ECO:0000256" key="1">
    <source>
        <dbReference type="SAM" id="Coils"/>
    </source>
</evidence>
<feature type="compositionally biased region" description="Low complexity" evidence="2">
    <location>
        <begin position="62"/>
        <end position="76"/>
    </location>
</feature>
<feature type="region of interest" description="Disordered" evidence="2">
    <location>
        <begin position="1"/>
        <end position="88"/>
    </location>
</feature>
<dbReference type="Gene3D" id="2.60.120.260">
    <property type="entry name" value="Galactose-binding domain-like"/>
    <property type="match status" value="1"/>
</dbReference>
<dbReference type="OrthoDB" id="342281at2759"/>
<dbReference type="PANTHER" id="PTHR12911">
    <property type="entry name" value="SAD1/UNC-84-LIKE PROTEIN-RELATED"/>
    <property type="match status" value="1"/>
</dbReference>
<sequence>MSASTMSLTATPSKRTPIVAGDKKSNFDFPPSESLANGEARDPILAEAVTDRSKGQDLGPVTRRVSSTTNTTSATQRRTRKAAAPRSEKARWKRVARIFAKQLVALLIIVGLIQTARKVLAPSSSSSPTSSFETEMAFSGLESRIAEVDGLVKATTSTMQVQVELLDKKIEKEAKALRQELEAKASAFHNEVKKIESKTESLEKSVEEVNAKPFVSRDEFERVYEELKKGNVDDSAFSEVSIDELRAYARDMMEKEIEKHAADGLGRVDYALASGGGFVMGHSEPYLVGKGSSWFATSGRRAHTNAVKMLSPSFGEPGQCFALKVPASHEAIGSSNQV</sequence>
<proteinExistence type="predicted"/>